<organism evidence="2 3">
    <name type="scientific">Bradyrhizobium erythrophlei</name>
    <dbReference type="NCBI Taxonomy" id="1437360"/>
    <lineage>
        <taxon>Bacteria</taxon>
        <taxon>Pseudomonadati</taxon>
        <taxon>Pseudomonadota</taxon>
        <taxon>Alphaproteobacteria</taxon>
        <taxon>Hyphomicrobiales</taxon>
        <taxon>Nitrobacteraceae</taxon>
        <taxon>Bradyrhizobium</taxon>
    </lineage>
</organism>
<evidence type="ECO:0000256" key="1">
    <source>
        <dbReference type="SAM" id="MobiDB-lite"/>
    </source>
</evidence>
<dbReference type="EMBL" id="LT670849">
    <property type="protein sequence ID" value="SHN86261.1"/>
    <property type="molecule type" value="Genomic_DNA"/>
</dbReference>
<dbReference type="AlphaFoldDB" id="A0A1M7UT93"/>
<keyword evidence="3" id="KW-1185">Reference proteome</keyword>
<feature type="region of interest" description="Disordered" evidence="1">
    <location>
        <begin position="1"/>
        <end position="65"/>
    </location>
</feature>
<accession>A0A1M7UT93</accession>
<gene>
    <name evidence="2" type="ORF">SAMN05444170_6614</name>
</gene>
<dbReference type="Proteomes" id="UP000184096">
    <property type="component" value="Chromosome I"/>
</dbReference>
<name>A0A1M7UT93_9BRAD</name>
<evidence type="ECO:0000313" key="3">
    <source>
        <dbReference type="Proteomes" id="UP000184096"/>
    </source>
</evidence>
<protein>
    <submittedName>
        <fullName evidence="2">Uncharacterized protein</fullName>
    </submittedName>
</protein>
<feature type="compositionally biased region" description="Basic and acidic residues" evidence="1">
    <location>
        <begin position="42"/>
        <end position="65"/>
    </location>
</feature>
<sequence>MNFFRFGLSSDMPNDPDQYDEKEAKKRFEAALRAGLKTPHKPLKEKPKISQKKKMERDRAKRDDR</sequence>
<reference evidence="3" key="1">
    <citation type="submission" date="2016-11" db="EMBL/GenBank/DDBJ databases">
        <authorList>
            <person name="Varghese N."/>
            <person name="Submissions S."/>
        </authorList>
    </citation>
    <scope>NUCLEOTIDE SEQUENCE [LARGE SCALE GENOMIC DNA]</scope>
    <source>
        <strain evidence="3">GAS401</strain>
    </source>
</reference>
<proteinExistence type="predicted"/>
<evidence type="ECO:0000313" key="2">
    <source>
        <dbReference type="EMBL" id="SHN86261.1"/>
    </source>
</evidence>
<feature type="compositionally biased region" description="Basic and acidic residues" evidence="1">
    <location>
        <begin position="19"/>
        <end position="30"/>
    </location>
</feature>